<organism evidence="6 7">
    <name type="scientific">Micromonospora andamanensis</name>
    <dbReference type="NCBI Taxonomy" id="1287068"/>
    <lineage>
        <taxon>Bacteria</taxon>
        <taxon>Bacillati</taxon>
        <taxon>Actinomycetota</taxon>
        <taxon>Actinomycetes</taxon>
        <taxon>Micromonosporales</taxon>
        <taxon>Micromonosporaceae</taxon>
        <taxon>Micromonospora</taxon>
    </lineage>
</organism>
<dbReference type="PANTHER" id="PTHR30055:SF151">
    <property type="entry name" value="TRANSCRIPTIONAL REGULATORY PROTEIN"/>
    <property type="match status" value="1"/>
</dbReference>
<gene>
    <name evidence="6" type="ORF">Van01_16930</name>
</gene>
<dbReference type="Gene3D" id="1.10.357.10">
    <property type="entry name" value="Tetracycline Repressor, domain 2"/>
    <property type="match status" value="1"/>
</dbReference>
<dbReference type="Pfam" id="PF02909">
    <property type="entry name" value="TetR_C_1"/>
    <property type="match status" value="1"/>
</dbReference>
<dbReference type="PROSITE" id="PS50977">
    <property type="entry name" value="HTH_TETR_2"/>
    <property type="match status" value="1"/>
</dbReference>
<dbReference type="InterPro" id="IPR001647">
    <property type="entry name" value="HTH_TetR"/>
</dbReference>
<evidence type="ECO:0000256" key="3">
    <source>
        <dbReference type="ARBA" id="ARBA00023163"/>
    </source>
</evidence>
<keyword evidence="3" id="KW-0804">Transcription</keyword>
<reference evidence="6 7" key="1">
    <citation type="submission" date="2021-01" db="EMBL/GenBank/DDBJ databases">
        <title>Whole genome shotgun sequence of Verrucosispora andamanensis NBRC 109075.</title>
        <authorList>
            <person name="Komaki H."/>
            <person name="Tamura T."/>
        </authorList>
    </citation>
    <scope>NUCLEOTIDE SEQUENCE [LARGE SCALE GENOMIC DNA]</scope>
    <source>
        <strain evidence="6 7">NBRC 109075</strain>
    </source>
</reference>
<dbReference type="InterPro" id="IPR004111">
    <property type="entry name" value="Repressor_TetR_C"/>
</dbReference>
<dbReference type="InterPro" id="IPR009057">
    <property type="entry name" value="Homeodomain-like_sf"/>
</dbReference>
<evidence type="ECO:0000256" key="2">
    <source>
        <dbReference type="ARBA" id="ARBA00023125"/>
    </source>
</evidence>
<dbReference type="RefSeq" id="WP_204003296.1">
    <property type="nucleotide sequence ID" value="NZ_BOOZ01000007.1"/>
</dbReference>
<sequence>MGARKRREPLSRDRALAAAIALVDAEGMAALTMRRLAADLGVEAMSLYHHLPGKEGLLDGLVDAVVAEIVAAAAAAETDAAGGDWRTRLRLRFLAARAVMLRHPWAPALLSSRPTIPAGVYGYYEGILATLIDCGFSYRIAHRALHAFGSLALGFAQEVFQPATGADTDAAAADLAVLAEQLPHLAAMVAAEMHAATDPTLGWCDSQTEFEFTLDLLFDGLEQARSRSATRTAAGTTGHSDL</sequence>
<comment type="caution">
    <text evidence="6">The sequence shown here is derived from an EMBL/GenBank/DDBJ whole genome shotgun (WGS) entry which is preliminary data.</text>
</comment>
<feature type="DNA-binding region" description="H-T-H motif" evidence="4">
    <location>
        <begin position="32"/>
        <end position="51"/>
    </location>
</feature>
<dbReference type="Pfam" id="PF00440">
    <property type="entry name" value="TetR_N"/>
    <property type="match status" value="1"/>
</dbReference>
<name>A0ABQ4HS74_9ACTN</name>
<keyword evidence="1" id="KW-0805">Transcription regulation</keyword>
<evidence type="ECO:0000256" key="1">
    <source>
        <dbReference type="ARBA" id="ARBA00023015"/>
    </source>
</evidence>
<proteinExistence type="predicted"/>
<evidence type="ECO:0000259" key="5">
    <source>
        <dbReference type="PROSITE" id="PS50977"/>
    </source>
</evidence>
<evidence type="ECO:0000256" key="4">
    <source>
        <dbReference type="PROSITE-ProRule" id="PRU00335"/>
    </source>
</evidence>
<accession>A0ABQ4HS74</accession>
<dbReference type="InterPro" id="IPR036271">
    <property type="entry name" value="Tet_transcr_reg_TetR-rel_C_sf"/>
</dbReference>
<protein>
    <submittedName>
        <fullName evidence="6">TetR family transcriptional regulator</fullName>
    </submittedName>
</protein>
<dbReference type="SUPFAM" id="SSF48498">
    <property type="entry name" value="Tetracyclin repressor-like, C-terminal domain"/>
    <property type="match status" value="1"/>
</dbReference>
<evidence type="ECO:0000313" key="7">
    <source>
        <dbReference type="Proteomes" id="UP000647017"/>
    </source>
</evidence>
<dbReference type="Proteomes" id="UP000647017">
    <property type="component" value="Unassembled WGS sequence"/>
</dbReference>
<dbReference type="PANTHER" id="PTHR30055">
    <property type="entry name" value="HTH-TYPE TRANSCRIPTIONAL REGULATOR RUTR"/>
    <property type="match status" value="1"/>
</dbReference>
<feature type="domain" description="HTH tetR-type" evidence="5">
    <location>
        <begin position="9"/>
        <end position="69"/>
    </location>
</feature>
<keyword evidence="7" id="KW-1185">Reference proteome</keyword>
<keyword evidence="2 4" id="KW-0238">DNA-binding</keyword>
<dbReference type="EMBL" id="BOOZ01000007">
    <property type="protein sequence ID" value="GIJ08479.1"/>
    <property type="molecule type" value="Genomic_DNA"/>
</dbReference>
<evidence type="ECO:0000313" key="6">
    <source>
        <dbReference type="EMBL" id="GIJ08479.1"/>
    </source>
</evidence>
<dbReference type="InterPro" id="IPR050109">
    <property type="entry name" value="HTH-type_TetR-like_transc_reg"/>
</dbReference>
<dbReference type="SUPFAM" id="SSF46689">
    <property type="entry name" value="Homeodomain-like"/>
    <property type="match status" value="1"/>
</dbReference>
<dbReference type="Gene3D" id="1.10.10.60">
    <property type="entry name" value="Homeodomain-like"/>
    <property type="match status" value="1"/>
</dbReference>